<dbReference type="SUPFAM" id="SSF56601">
    <property type="entry name" value="beta-lactamase/transpeptidase-like"/>
    <property type="match status" value="1"/>
</dbReference>
<sequence length="365" mass="41191">MNRKILISVIIINLFWGKIALCQEPDISAQSAVLIDAQSKRILASYNPYIKLPMASTTKIMTALIALERGKLTEEIKIDRNAVGIEGSSIYLEEGEIITLEDLLYGLMLRSGNDSAVAIANYIGKDIEDFIKLMNYMAKKIGAENTNFMNPHGLHDDNHYSTAYDLALITAKAMELEKFSEIVSSKTWKADRNKNNIFYNKNKTLWEYEGGDGVKTGYTTRAGRCLVTSATRNGTKLIAVALNDGNWFNDCYKLMDYGFENFTTYVICEKEQFFKKIPINNGKKDFVSAISQDTFIYPLKEEELDRVKINLNLPKAIEAPIAKGEIIGDITIYLDGQIIHMGKVISKEKVEKLGMIKRFIKKIQS</sequence>
<dbReference type="PANTHER" id="PTHR21581:SF33">
    <property type="entry name" value="D-ALANYL-D-ALANINE CARBOXYPEPTIDASE DACB"/>
    <property type="match status" value="1"/>
</dbReference>
<dbReference type="PANTHER" id="PTHR21581">
    <property type="entry name" value="D-ALANYL-D-ALANINE CARBOXYPEPTIDASE"/>
    <property type="match status" value="1"/>
</dbReference>
<evidence type="ECO:0000313" key="18">
    <source>
        <dbReference type="Proteomes" id="UP000245423"/>
    </source>
</evidence>
<evidence type="ECO:0000256" key="5">
    <source>
        <dbReference type="ARBA" id="ARBA00022645"/>
    </source>
</evidence>
<feature type="active site" description="Proton acceptor" evidence="13">
    <location>
        <position position="59"/>
    </location>
</feature>
<evidence type="ECO:0000256" key="14">
    <source>
        <dbReference type="PIRSR" id="PIRSR618044-2"/>
    </source>
</evidence>
<dbReference type="EC" id="3.4.16.4" evidence="4"/>
<evidence type="ECO:0000256" key="1">
    <source>
        <dbReference type="ARBA" id="ARBA00003217"/>
    </source>
</evidence>
<protein>
    <recommendedName>
        <fullName evidence="4">serine-type D-Ala-D-Ala carboxypeptidase</fullName>
        <ecNumber evidence="4">3.4.16.4</ecNumber>
    </recommendedName>
</protein>
<keyword evidence="6" id="KW-0645">Protease</keyword>
<evidence type="ECO:0000256" key="10">
    <source>
        <dbReference type="ARBA" id="ARBA00022984"/>
    </source>
</evidence>
<dbReference type="InterPro" id="IPR001967">
    <property type="entry name" value="Peptidase_S11_N"/>
</dbReference>
<dbReference type="HOGENOM" id="CLU_027070_7_3_9"/>
<feature type="active site" evidence="13">
    <location>
        <position position="111"/>
    </location>
</feature>
<dbReference type="GO" id="GO:0008360">
    <property type="term" value="P:regulation of cell shape"/>
    <property type="evidence" value="ECO:0007669"/>
    <property type="project" value="UniProtKB-KW"/>
</dbReference>
<dbReference type="SUPFAM" id="SSF69189">
    <property type="entry name" value="Penicillin-binding protein associated domain"/>
    <property type="match status" value="1"/>
</dbReference>
<evidence type="ECO:0000256" key="8">
    <source>
        <dbReference type="ARBA" id="ARBA00022801"/>
    </source>
</evidence>
<evidence type="ECO:0000256" key="4">
    <source>
        <dbReference type="ARBA" id="ARBA00012448"/>
    </source>
</evidence>
<keyword evidence="8 17" id="KW-0378">Hydrolase</keyword>
<proteinExistence type="inferred from homology"/>
<feature type="active site" description="Acyl-ester intermediate" evidence="13">
    <location>
        <position position="56"/>
    </location>
</feature>
<dbReference type="Gene3D" id="3.40.710.10">
    <property type="entry name" value="DD-peptidase/beta-lactamase superfamily"/>
    <property type="match status" value="1"/>
</dbReference>
<dbReference type="Pfam" id="PF07943">
    <property type="entry name" value="PBP5_C"/>
    <property type="match status" value="1"/>
</dbReference>
<evidence type="ECO:0000256" key="6">
    <source>
        <dbReference type="ARBA" id="ARBA00022670"/>
    </source>
</evidence>
<keyword evidence="9" id="KW-0133">Cell shape</keyword>
<evidence type="ECO:0000256" key="13">
    <source>
        <dbReference type="PIRSR" id="PIRSR618044-1"/>
    </source>
</evidence>
<dbReference type="GO" id="GO:0009002">
    <property type="term" value="F:serine-type D-Ala-D-Ala carboxypeptidase activity"/>
    <property type="evidence" value="ECO:0007669"/>
    <property type="project" value="UniProtKB-EC"/>
</dbReference>
<dbReference type="InterPro" id="IPR012338">
    <property type="entry name" value="Beta-lactam/transpept-like"/>
</dbReference>
<evidence type="ECO:0000256" key="3">
    <source>
        <dbReference type="ARBA" id="ARBA00007164"/>
    </source>
</evidence>
<dbReference type="PRINTS" id="PR00725">
    <property type="entry name" value="DADACBPTASE1"/>
</dbReference>
<keyword evidence="5 17" id="KW-0121">Carboxypeptidase</keyword>
<accession>M1ZG18</accession>
<dbReference type="SMART" id="SM00936">
    <property type="entry name" value="PBP5_C"/>
    <property type="match status" value="1"/>
</dbReference>
<dbReference type="Gene3D" id="2.60.410.10">
    <property type="entry name" value="D-Ala-D-Ala carboxypeptidase, C-terminal domain"/>
    <property type="match status" value="1"/>
</dbReference>
<dbReference type="InterPro" id="IPR018044">
    <property type="entry name" value="Peptidase_S11"/>
</dbReference>
<feature type="binding site" evidence="14">
    <location>
        <position position="215"/>
    </location>
    <ligand>
        <name>substrate</name>
    </ligand>
</feature>
<dbReference type="UniPathway" id="UPA00219"/>
<dbReference type="InterPro" id="IPR015956">
    <property type="entry name" value="Peniciliin-bd_prot_C_sf"/>
</dbReference>
<gene>
    <name evidence="17" type="primary">dacB</name>
    <name evidence="17" type="ORF">CUESP1_1764</name>
</gene>
<evidence type="ECO:0000259" key="16">
    <source>
        <dbReference type="SMART" id="SM00936"/>
    </source>
</evidence>
<evidence type="ECO:0000256" key="7">
    <source>
        <dbReference type="ARBA" id="ARBA00022729"/>
    </source>
</evidence>
<evidence type="ECO:0000313" key="17">
    <source>
        <dbReference type="EMBL" id="SHD77127.1"/>
    </source>
</evidence>
<organism evidence="17 18">
    <name type="scientific">[Clostridium] ultunense Esp</name>
    <dbReference type="NCBI Taxonomy" id="1288971"/>
    <lineage>
        <taxon>Bacteria</taxon>
        <taxon>Bacillati</taxon>
        <taxon>Bacillota</taxon>
        <taxon>Tissierellia</taxon>
        <taxon>Tissierellales</taxon>
        <taxon>Tepidimicrobiaceae</taxon>
        <taxon>Schnuerera</taxon>
    </lineage>
</organism>
<comment type="similarity">
    <text evidence="3 15">Belongs to the peptidase S11 family.</text>
</comment>
<name>M1ZG18_9FIRM</name>
<evidence type="ECO:0000256" key="2">
    <source>
        <dbReference type="ARBA" id="ARBA00004752"/>
    </source>
</evidence>
<dbReference type="EMBL" id="LT669839">
    <property type="protein sequence ID" value="SHD77127.1"/>
    <property type="molecule type" value="Genomic_DNA"/>
</dbReference>
<dbReference type="InterPro" id="IPR037167">
    <property type="entry name" value="Peptidase_S11_C_sf"/>
</dbReference>
<feature type="domain" description="Peptidase S11 D-Ala-D-Ala carboxypeptidase A C-terminal" evidence="16">
    <location>
        <begin position="262"/>
        <end position="352"/>
    </location>
</feature>
<dbReference type="Pfam" id="PF00768">
    <property type="entry name" value="Peptidase_S11"/>
    <property type="match status" value="1"/>
</dbReference>
<keyword evidence="18" id="KW-1185">Reference proteome</keyword>
<reference evidence="17 18" key="1">
    <citation type="submission" date="2016-11" db="EMBL/GenBank/DDBJ databases">
        <authorList>
            <person name="Manzoor S."/>
        </authorList>
    </citation>
    <scope>NUCLEOTIDE SEQUENCE [LARGE SCALE GENOMIC DNA]</scope>
    <source>
        <strain evidence="17">Clostridium ultunense strain Esp</strain>
    </source>
</reference>
<keyword evidence="10" id="KW-0573">Peptidoglycan synthesis</keyword>
<keyword evidence="7" id="KW-0732">Signal</keyword>
<evidence type="ECO:0000256" key="15">
    <source>
        <dbReference type="RuleBase" id="RU004016"/>
    </source>
</evidence>
<dbReference type="GO" id="GO:0071555">
    <property type="term" value="P:cell wall organization"/>
    <property type="evidence" value="ECO:0007669"/>
    <property type="project" value="UniProtKB-KW"/>
</dbReference>
<comment type="pathway">
    <text evidence="2">Cell wall biogenesis; peptidoglycan biosynthesis.</text>
</comment>
<dbReference type="InterPro" id="IPR012907">
    <property type="entry name" value="Peptidase_S11_C"/>
</dbReference>
<dbReference type="RefSeq" id="WP_005582185.1">
    <property type="nucleotide sequence ID" value="NZ_LT669839.1"/>
</dbReference>
<evidence type="ECO:0000256" key="9">
    <source>
        <dbReference type="ARBA" id="ARBA00022960"/>
    </source>
</evidence>
<dbReference type="GO" id="GO:0009252">
    <property type="term" value="P:peptidoglycan biosynthetic process"/>
    <property type="evidence" value="ECO:0007669"/>
    <property type="project" value="UniProtKB-UniPathway"/>
</dbReference>
<dbReference type="GO" id="GO:0006508">
    <property type="term" value="P:proteolysis"/>
    <property type="evidence" value="ECO:0007669"/>
    <property type="project" value="UniProtKB-KW"/>
</dbReference>
<dbReference type="AlphaFoldDB" id="M1ZG18"/>
<comment type="function">
    <text evidence="1">Removes C-terminal D-alanyl residues from sugar-peptide cell wall precursors.</text>
</comment>
<keyword evidence="11" id="KW-0961">Cell wall biogenesis/degradation</keyword>
<comment type="catalytic activity">
    <reaction evidence="12">
        <text>Preferential cleavage: (Ac)2-L-Lys-D-Ala-|-D-Ala. Also transpeptidation of peptidyl-alanyl moieties that are N-acyl substituents of D-alanine.</text>
        <dbReference type="EC" id="3.4.16.4"/>
    </reaction>
</comment>
<evidence type="ECO:0000256" key="12">
    <source>
        <dbReference type="ARBA" id="ARBA00034000"/>
    </source>
</evidence>
<dbReference type="Proteomes" id="UP000245423">
    <property type="component" value="Chromosome 1"/>
</dbReference>
<evidence type="ECO:0000256" key="11">
    <source>
        <dbReference type="ARBA" id="ARBA00023316"/>
    </source>
</evidence>